<keyword evidence="3" id="KW-0862">Zinc</keyword>
<dbReference type="PANTHER" id="PTHR15375">
    <property type="entry name" value="ACTIVATOR OF S-PHASE KINASE-RELATED"/>
    <property type="match status" value="1"/>
</dbReference>
<feature type="region of interest" description="Disordered" evidence="4">
    <location>
        <begin position="1131"/>
        <end position="1152"/>
    </location>
</feature>
<feature type="region of interest" description="Disordered" evidence="4">
    <location>
        <begin position="1347"/>
        <end position="1372"/>
    </location>
</feature>
<gene>
    <name evidence="6" type="ORF">CHS0354_010843</name>
</gene>
<feature type="region of interest" description="Disordered" evidence="4">
    <location>
        <begin position="1970"/>
        <end position="1991"/>
    </location>
</feature>
<feature type="compositionally biased region" description="Basic residues" evidence="4">
    <location>
        <begin position="1649"/>
        <end position="1667"/>
    </location>
</feature>
<dbReference type="PANTHER" id="PTHR15375:SF26">
    <property type="entry name" value="PROTEIN CHIFFON"/>
    <property type="match status" value="1"/>
</dbReference>
<accession>A0AAE0WAF8</accession>
<reference evidence="6" key="3">
    <citation type="submission" date="2023-05" db="EMBL/GenBank/DDBJ databases">
        <authorList>
            <person name="Smith C.H."/>
        </authorList>
    </citation>
    <scope>NUCLEOTIDE SEQUENCE</scope>
    <source>
        <strain evidence="6">CHS0354</strain>
        <tissue evidence="6">Mantle</tissue>
    </source>
</reference>
<feature type="compositionally biased region" description="Polar residues" evidence="4">
    <location>
        <begin position="2228"/>
        <end position="2242"/>
    </location>
</feature>
<feature type="region of interest" description="Disordered" evidence="4">
    <location>
        <begin position="755"/>
        <end position="786"/>
    </location>
</feature>
<evidence type="ECO:0000256" key="4">
    <source>
        <dbReference type="SAM" id="MobiDB-lite"/>
    </source>
</evidence>
<feature type="region of interest" description="Disordered" evidence="4">
    <location>
        <begin position="1906"/>
        <end position="1947"/>
    </location>
</feature>
<reference evidence="6" key="2">
    <citation type="journal article" date="2021" name="Genome Biol. Evol.">
        <title>Developing a high-quality reference genome for a parasitic bivalve with doubly uniparental inheritance (Bivalvia: Unionida).</title>
        <authorList>
            <person name="Smith C.H."/>
        </authorList>
    </citation>
    <scope>NUCLEOTIDE SEQUENCE</scope>
    <source>
        <strain evidence="6">CHS0354</strain>
        <tissue evidence="6">Mantle</tissue>
    </source>
</reference>
<dbReference type="Proteomes" id="UP001195483">
    <property type="component" value="Unassembled WGS sequence"/>
</dbReference>
<evidence type="ECO:0000256" key="2">
    <source>
        <dbReference type="ARBA" id="ARBA00022771"/>
    </source>
</evidence>
<feature type="region of interest" description="Disordered" evidence="4">
    <location>
        <begin position="2136"/>
        <end position="2169"/>
    </location>
</feature>
<feature type="compositionally biased region" description="Polar residues" evidence="4">
    <location>
        <begin position="1872"/>
        <end position="1884"/>
    </location>
</feature>
<reference evidence="6" key="1">
    <citation type="journal article" date="2021" name="Genome Biol. Evol.">
        <title>A High-Quality Reference Genome for a Parasitic Bivalve with Doubly Uniparental Inheritance (Bivalvia: Unionida).</title>
        <authorList>
            <person name="Smith C.H."/>
        </authorList>
    </citation>
    <scope>NUCLEOTIDE SEQUENCE</scope>
    <source>
        <strain evidence="6">CHS0354</strain>
    </source>
</reference>
<proteinExistence type="predicted"/>
<keyword evidence="7" id="KW-1185">Reference proteome</keyword>
<evidence type="ECO:0000313" key="6">
    <source>
        <dbReference type="EMBL" id="KAK3606195.1"/>
    </source>
</evidence>
<dbReference type="GO" id="GO:0031431">
    <property type="term" value="C:Dbf4-dependent protein kinase complex"/>
    <property type="evidence" value="ECO:0007669"/>
    <property type="project" value="TreeGrafter"/>
</dbReference>
<feature type="region of interest" description="Disordered" evidence="4">
    <location>
        <begin position="1865"/>
        <end position="1884"/>
    </location>
</feature>
<feature type="compositionally biased region" description="Basic residues" evidence="4">
    <location>
        <begin position="2155"/>
        <end position="2168"/>
    </location>
</feature>
<feature type="compositionally biased region" description="Polar residues" evidence="4">
    <location>
        <begin position="1349"/>
        <end position="1372"/>
    </location>
</feature>
<evidence type="ECO:0000256" key="1">
    <source>
        <dbReference type="ARBA" id="ARBA00022723"/>
    </source>
</evidence>
<evidence type="ECO:0000256" key="3">
    <source>
        <dbReference type="ARBA" id="ARBA00022833"/>
    </source>
</evidence>
<keyword evidence="1" id="KW-0479">Metal-binding</keyword>
<evidence type="ECO:0000313" key="7">
    <source>
        <dbReference type="Proteomes" id="UP001195483"/>
    </source>
</evidence>
<dbReference type="InterPro" id="IPR006572">
    <property type="entry name" value="Znf_DBF"/>
</dbReference>
<keyword evidence="2" id="KW-0863">Zinc-finger</keyword>
<dbReference type="InterPro" id="IPR051590">
    <property type="entry name" value="Replication_Regulatory_Kinase"/>
</dbReference>
<comment type="caution">
    <text evidence="6">The sequence shown here is derived from an EMBL/GenBank/DDBJ whole genome shotgun (WGS) entry which is preliminary data.</text>
</comment>
<name>A0AAE0WAF8_9BIVA</name>
<sequence length="2255" mass="248736">MNCSNAARRLHFQGLPLKKKKFYVDIKSTSLKKKVCKRIADLGGEVDGFLSRDVHLLITDKDGGGRLSKRPDGEIQSRGLPLSSVQNNQLALPLSRGKALLLRASQNAECGSSSQDPLENARSLGVKVQLANSFFQSTNKFLAQVKKQRSNKKKDDRGISPISWHKKDKDCNPVVKVEDLQHLYRPCMKQFEHFPTVKFNGDFGSPFSVGVVLFEQNDNNEQIPKKKASTRLMQIGGYCETCNHWFKCTMSEHLQSGSHKSFVSEPGNFDSLGKIINDLPDLTKFLSKYCSSDDHVPGICDKMDEEESLEKESALELLSEDVDQVLKEIGPNLDFDVPMETDSPGSETESYDIEKLLSDKQLISSPNVENVIDAQNKVVKVKKYVSFDKIETGSNCECYTPNASSDMIKEDNPDKDSSLSATNLRQKLMKWTIKDNIDKDIFYDDKFTHNDIIKSIKTEAVFSSSDHCFENNGIQDIISYLQQDSSQALNEVVDLVTDQYIKRIPDDENHKLEAVDNGPHSMLLGRDDPETPLSEALEAANNVSSRMEHEEANGLHSLWQTNGPEVDCIGVGSEIEIACEGSPICRKELPFDDVGKRNESSSPVIHIDIPCNGSHEKSEVEHSNFINDTDDGHCAVTCRLTDGPCSGSPDKTFENFDDITNQIEVPCNGPAKEFKISCSDASRQMQTPCDGLHSVCESSCHNATNQIKSTGNVSHNQNEAISNESSAHVEAVSACSLMQSITEYDGSSNSLISHMQSTETASSSEKQISGKSLPTETETPIDDSSCQTGLPCNVSSDGTPSYSCSATQNIMQRDPLLSQKETVFNNLVMQTETLSSDVLIHSEDSSSSILIPAVHNASSFQMQKSNFAIIENGAVNDNLTKQAETVKSDNSVNEQFKSDIKVKDLEKLENCNYNVSETGQILEQNSLTGSGIGDSSINIIDHSPLFSTGASNPTQPDVKLPPLAPDGTCVQRTFEIIKSPDTRFRTCDSTPSVIKVTTHPSFSISSLLDNDRVKYKKDSNALQKESLENLCDSNKCSRKSEEESFDNNCDERSITNDHLEPQINQTSHKFEFVYSPISSVYSDDADKLDNLSHMDADSGQETENYPTSPYCGKSAHDTLIFKPCRILRNSQRAQENSTSKCTKSSTSTQNKLDPQSVCADITRSSHPVTCLNSGRTDIVPIKVKGSAEVQIEQLPLEAQPGNAISALKMRSSLIARRTRSRKGSISQPMSPLCIDTTYSERSLSVPVTEDNKRDMSPFGPFNVSMDYNISGENTAKLADQRKSYQVVEEKSCRNGIEVPSSKVSCTIPATSYGIARSDFNFMMNNTKSIPVKSTCVNLGFSLEDDGSVGSATSPYDDSQISQDGHSTLSKSIRSPGHLIKLPASPGLKESERFFNQMTAVTITQPVSPTPVFTQTCSMYEKSLSPRGSCASSPYFMESPQPYSYVSPGMTRVQIPYMEQMIGSLHTAVDTRSTDGCGLTRRSSTSSVGSPLACLDPSWFSQQVQNQRCGFDNSPIPSPVNMPAIVLNTVAIPQNLLDNMVPQQSSYQIPEMQPDQPYSVHFQPHESFPVQNLTSSVSVGFVEHGQHERHHVKNSAMLQGTSFQSLPITGQQQSVIVKSDSDRQKILLVHNSSGGLNFLPLGLIKSSKSPQKKNAKKRLNRRSRKKDHSKAEIDSKNTNILDRALELSGVFCDGQQKINDSAFKTHIIHVADRTHLDSNYIKTPVPLDGVHPSYVYIQSDTYAEPSESGFIAQGQANLKPFCVVPVSKMSADNVMTSDANITEFPSSTLGDNSIVLRDLLDQAESELNDLLIDIGIINTGSQPVSISQIIEQDACNVHDVNMTDVIQTSAAKESLSEENKIIGPENNLLKETGTPNISKNELSGALSETSTGVSTVLNKEETKSTVVTKEIHKGETENEKYSVDIDGRKVSENTKNGESDSQVDSGLNDDIYSTIDSEKETADPKPFSVLGHLQNSKSSRKSAEKIMQSSRLDFQRDRSKENLSEISEMDLRPSVKVFQSCQPLPVSENNLSNQVGVFSLENSSHSTVKPLTEKNQNVTSGVSQWKNSIRSKCDILSQLNQHKLCAQRSTRVSPQINLQNSTSVSDLLSQINQYKHNTINNTLSHVGMDQQLINSNDFYTDSGKESADSEGLSDRTKRRLHTSRRKNKIGTKSPCTYTINKTGETKFKLCKVLLAPVQQKTNLLQLWRVQKQDGCRLVLSAKKRKANGFHNSSTDSINLNSDMGEQPQRKRRCLAY</sequence>
<feature type="domain" description="DBF4-type" evidence="5">
    <location>
        <begin position="236"/>
        <end position="278"/>
    </location>
</feature>
<protein>
    <recommendedName>
        <fullName evidence="5">DBF4-type domain-containing protein</fullName>
    </recommendedName>
</protein>
<feature type="compositionally biased region" description="Basic and acidic residues" evidence="4">
    <location>
        <begin position="1906"/>
        <end position="1937"/>
    </location>
</feature>
<dbReference type="GO" id="GO:0003676">
    <property type="term" value="F:nucleic acid binding"/>
    <property type="evidence" value="ECO:0007669"/>
    <property type="project" value="InterPro"/>
</dbReference>
<dbReference type="GO" id="GO:0043539">
    <property type="term" value="F:protein serine/threonine kinase activator activity"/>
    <property type="evidence" value="ECO:0007669"/>
    <property type="project" value="TreeGrafter"/>
</dbReference>
<feature type="region of interest" description="Disordered" evidence="4">
    <location>
        <begin position="2226"/>
        <end position="2251"/>
    </location>
</feature>
<feature type="compositionally biased region" description="Basic and acidic residues" evidence="4">
    <location>
        <begin position="2141"/>
        <end position="2154"/>
    </location>
</feature>
<evidence type="ECO:0000259" key="5">
    <source>
        <dbReference type="Pfam" id="PF07535"/>
    </source>
</evidence>
<dbReference type="GO" id="GO:0008270">
    <property type="term" value="F:zinc ion binding"/>
    <property type="evidence" value="ECO:0007669"/>
    <property type="project" value="UniProtKB-KW"/>
</dbReference>
<dbReference type="GO" id="GO:1901987">
    <property type="term" value="P:regulation of cell cycle phase transition"/>
    <property type="evidence" value="ECO:0007669"/>
    <property type="project" value="TreeGrafter"/>
</dbReference>
<dbReference type="InterPro" id="IPR038545">
    <property type="entry name" value="Znf_DBF_sf"/>
</dbReference>
<feature type="compositionally biased region" description="Low complexity" evidence="4">
    <location>
        <begin position="1137"/>
        <end position="1148"/>
    </location>
</feature>
<dbReference type="EMBL" id="JAEAOA010000675">
    <property type="protein sequence ID" value="KAK3606195.1"/>
    <property type="molecule type" value="Genomic_DNA"/>
</dbReference>
<dbReference type="Gene3D" id="6.10.250.3410">
    <property type="entry name" value="DBF zinc finger"/>
    <property type="match status" value="1"/>
</dbReference>
<dbReference type="GO" id="GO:0010571">
    <property type="term" value="P:positive regulation of nuclear cell cycle DNA replication"/>
    <property type="evidence" value="ECO:0007669"/>
    <property type="project" value="TreeGrafter"/>
</dbReference>
<dbReference type="Pfam" id="PF07535">
    <property type="entry name" value="zf-DBF"/>
    <property type="match status" value="1"/>
</dbReference>
<feature type="region of interest" description="Disordered" evidence="4">
    <location>
        <begin position="1646"/>
        <end position="1674"/>
    </location>
</feature>
<organism evidence="6 7">
    <name type="scientific">Potamilus streckersoni</name>
    <dbReference type="NCBI Taxonomy" id="2493646"/>
    <lineage>
        <taxon>Eukaryota</taxon>
        <taxon>Metazoa</taxon>
        <taxon>Spiralia</taxon>
        <taxon>Lophotrochozoa</taxon>
        <taxon>Mollusca</taxon>
        <taxon>Bivalvia</taxon>
        <taxon>Autobranchia</taxon>
        <taxon>Heteroconchia</taxon>
        <taxon>Palaeoheterodonta</taxon>
        <taxon>Unionida</taxon>
        <taxon>Unionoidea</taxon>
        <taxon>Unionidae</taxon>
        <taxon>Ambleminae</taxon>
        <taxon>Lampsilini</taxon>
        <taxon>Potamilus</taxon>
    </lineage>
</organism>